<feature type="domain" description="Ferric siderophore reductase C-terminal" evidence="1">
    <location>
        <begin position="164"/>
        <end position="184"/>
    </location>
</feature>
<dbReference type="InterPro" id="IPR024726">
    <property type="entry name" value="FhuF_C"/>
</dbReference>
<protein>
    <submittedName>
        <fullName evidence="2">(2Fe-2S)-binding protein</fullName>
    </submittedName>
</protein>
<dbReference type="Pfam" id="PF11575">
    <property type="entry name" value="FhuF_C"/>
    <property type="match status" value="1"/>
</dbReference>
<sequence length="203" mass="21587">MVEQPAVGGTAVGGTALADPAWLAARLIDLAAAWQIDDLRVAGTLWWYMASATLLDAPVHDSRVDPGLTALVVELRPDGSVARVRHTGSARRQIPALREMVRCIVVPLAEVSGAAERSLWAVTTDAIAGHCLAAPARADELTAAIPELPSPRFVDVGERRFVRRGSCCLIYRSPIAGLCTSCPKRPPAERDRLLAALVGDRPG</sequence>
<name>A0ABX8SE12_9ACTN</name>
<dbReference type="RefSeq" id="WP_066468061.1">
    <property type="nucleotide sequence ID" value="NZ_CBCRUZ010000001.1"/>
</dbReference>
<evidence type="ECO:0000259" key="1">
    <source>
        <dbReference type="Pfam" id="PF11575"/>
    </source>
</evidence>
<proteinExistence type="predicted"/>
<dbReference type="EMBL" id="CP079105">
    <property type="protein sequence ID" value="QXQ15402.1"/>
    <property type="molecule type" value="Genomic_DNA"/>
</dbReference>
<evidence type="ECO:0000313" key="2">
    <source>
        <dbReference type="EMBL" id="QXQ15402.1"/>
    </source>
</evidence>
<evidence type="ECO:0000313" key="3">
    <source>
        <dbReference type="Proteomes" id="UP000887023"/>
    </source>
</evidence>
<reference evidence="2" key="1">
    <citation type="submission" date="2021-07" db="EMBL/GenBank/DDBJ databases">
        <title>Candidatus Kaistella beijingensis sp. nov. isolated from a municipal wastewater treatment plant is involved in sludge foaming.</title>
        <authorList>
            <person name="Song Y."/>
            <person name="Liu S.-J."/>
        </authorList>
    </citation>
    <scope>NUCLEOTIDE SEQUENCE</scope>
    <source>
        <strain evidence="2">DSM 43998</strain>
    </source>
</reference>
<dbReference type="Proteomes" id="UP000887023">
    <property type="component" value="Chromosome"/>
</dbReference>
<keyword evidence="3" id="KW-1185">Reference proteome</keyword>
<organism evidence="2 3">
    <name type="scientific">Skermania pinensis</name>
    <dbReference type="NCBI Taxonomy" id="39122"/>
    <lineage>
        <taxon>Bacteria</taxon>
        <taxon>Bacillati</taxon>
        <taxon>Actinomycetota</taxon>
        <taxon>Actinomycetes</taxon>
        <taxon>Mycobacteriales</taxon>
        <taxon>Gordoniaceae</taxon>
        <taxon>Skermania</taxon>
    </lineage>
</organism>
<accession>A0ABX8SE12</accession>
<gene>
    <name evidence="2" type="ORF">KV203_08880</name>
</gene>